<dbReference type="PROSITE" id="PS50102">
    <property type="entry name" value="RRM"/>
    <property type="match status" value="1"/>
</dbReference>
<organism evidence="6 7">
    <name type="scientific">Trapa natans</name>
    <name type="common">Water chestnut</name>
    <dbReference type="NCBI Taxonomy" id="22666"/>
    <lineage>
        <taxon>Eukaryota</taxon>
        <taxon>Viridiplantae</taxon>
        <taxon>Streptophyta</taxon>
        <taxon>Embryophyta</taxon>
        <taxon>Tracheophyta</taxon>
        <taxon>Spermatophyta</taxon>
        <taxon>Magnoliopsida</taxon>
        <taxon>eudicotyledons</taxon>
        <taxon>Gunneridae</taxon>
        <taxon>Pentapetalae</taxon>
        <taxon>rosids</taxon>
        <taxon>malvids</taxon>
        <taxon>Myrtales</taxon>
        <taxon>Lythraceae</taxon>
        <taxon>Trapa</taxon>
    </lineage>
</organism>
<reference evidence="6 7" key="1">
    <citation type="journal article" date="2023" name="Hortic Res">
        <title>Pangenome of water caltrop reveals structural variations and asymmetric subgenome divergence after allopolyploidization.</title>
        <authorList>
            <person name="Zhang X."/>
            <person name="Chen Y."/>
            <person name="Wang L."/>
            <person name="Yuan Y."/>
            <person name="Fang M."/>
            <person name="Shi L."/>
            <person name="Lu R."/>
            <person name="Comes H.P."/>
            <person name="Ma Y."/>
            <person name="Chen Y."/>
            <person name="Huang G."/>
            <person name="Zhou Y."/>
            <person name="Zheng Z."/>
            <person name="Qiu Y."/>
        </authorList>
    </citation>
    <scope>NUCLEOTIDE SEQUENCE [LARGE SCALE GENOMIC DNA]</scope>
    <source>
        <strain evidence="6">F231</strain>
    </source>
</reference>
<dbReference type="Pfam" id="PF02136">
    <property type="entry name" value="NTF2"/>
    <property type="match status" value="1"/>
</dbReference>
<comment type="caution">
    <text evidence="6">The sequence shown here is derived from an EMBL/GenBank/DDBJ whole genome shotgun (WGS) entry which is preliminary data.</text>
</comment>
<dbReference type="PROSITE" id="PS50177">
    <property type="entry name" value="NTF2_DOMAIN"/>
    <property type="match status" value="1"/>
</dbReference>
<keyword evidence="7" id="KW-1185">Reference proteome</keyword>
<dbReference type="PANTHER" id="PTHR10693">
    <property type="entry name" value="RAS GTPASE-ACTIVATING PROTEIN-BINDING PROTEIN"/>
    <property type="match status" value="1"/>
</dbReference>
<dbReference type="SMART" id="SM00360">
    <property type="entry name" value="RRM"/>
    <property type="match status" value="1"/>
</dbReference>
<evidence type="ECO:0000259" key="4">
    <source>
        <dbReference type="PROSITE" id="PS50102"/>
    </source>
</evidence>
<evidence type="ECO:0000256" key="1">
    <source>
        <dbReference type="ARBA" id="ARBA00022884"/>
    </source>
</evidence>
<dbReference type="InterPro" id="IPR000504">
    <property type="entry name" value="RRM_dom"/>
</dbReference>
<dbReference type="AlphaFoldDB" id="A0AAN7LT39"/>
<dbReference type="SUPFAM" id="SSF54928">
    <property type="entry name" value="RNA-binding domain, RBD"/>
    <property type="match status" value="1"/>
</dbReference>
<dbReference type="InterPro" id="IPR018222">
    <property type="entry name" value="Nuclear_transport_factor_2_euk"/>
</dbReference>
<evidence type="ECO:0000256" key="2">
    <source>
        <dbReference type="PROSITE-ProRule" id="PRU00176"/>
    </source>
</evidence>
<proteinExistence type="predicted"/>
<dbReference type="CDD" id="cd00780">
    <property type="entry name" value="NTF2"/>
    <property type="match status" value="1"/>
</dbReference>
<dbReference type="Gene3D" id="3.10.450.50">
    <property type="match status" value="1"/>
</dbReference>
<name>A0AAN7LT39_TRANT</name>
<protein>
    <submittedName>
        <fullName evidence="6">Uncharacterized protein</fullName>
    </submittedName>
</protein>
<dbReference type="InterPro" id="IPR012677">
    <property type="entry name" value="Nucleotide-bd_a/b_plait_sf"/>
</dbReference>
<evidence type="ECO:0000313" key="6">
    <source>
        <dbReference type="EMBL" id="KAK4785302.1"/>
    </source>
</evidence>
<dbReference type="CDD" id="cd00590">
    <property type="entry name" value="RRM_SF"/>
    <property type="match status" value="1"/>
</dbReference>
<feature type="domain" description="RRM" evidence="4">
    <location>
        <begin position="317"/>
        <end position="392"/>
    </location>
</feature>
<keyword evidence="1 2" id="KW-0694">RNA-binding</keyword>
<dbReference type="EMBL" id="JAXQNO010000013">
    <property type="protein sequence ID" value="KAK4785302.1"/>
    <property type="molecule type" value="Genomic_DNA"/>
</dbReference>
<dbReference type="GO" id="GO:0003729">
    <property type="term" value="F:mRNA binding"/>
    <property type="evidence" value="ECO:0007669"/>
    <property type="project" value="TreeGrafter"/>
</dbReference>
<dbReference type="SUPFAM" id="SSF54427">
    <property type="entry name" value="NTF2-like"/>
    <property type="match status" value="1"/>
</dbReference>
<evidence type="ECO:0000256" key="3">
    <source>
        <dbReference type="SAM" id="MobiDB-lite"/>
    </source>
</evidence>
<dbReference type="FunFam" id="3.10.450.50:FF:000003">
    <property type="entry name" value="Nuclear transport factor 2 family protein"/>
    <property type="match status" value="1"/>
</dbReference>
<feature type="compositionally biased region" description="Basic and acidic residues" evidence="3">
    <location>
        <begin position="189"/>
        <end position="198"/>
    </location>
</feature>
<dbReference type="InterPro" id="IPR032710">
    <property type="entry name" value="NTF2-like_dom_sf"/>
</dbReference>
<feature type="region of interest" description="Disordered" evidence="3">
    <location>
        <begin position="163"/>
        <end position="206"/>
    </location>
</feature>
<dbReference type="InterPro" id="IPR035979">
    <property type="entry name" value="RBD_domain_sf"/>
</dbReference>
<evidence type="ECO:0000259" key="5">
    <source>
        <dbReference type="PROSITE" id="PS50177"/>
    </source>
</evidence>
<feature type="region of interest" description="Disordered" evidence="3">
    <location>
        <begin position="388"/>
        <end position="464"/>
    </location>
</feature>
<gene>
    <name evidence="6" type="ORF">SAY86_001991</name>
</gene>
<feature type="compositionally biased region" description="Basic and acidic residues" evidence="3">
    <location>
        <begin position="424"/>
        <end position="434"/>
    </location>
</feature>
<dbReference type="GO" id="GO:0005829">
    <property type="term" value="C:cytosol"/>
    <property type="evidence" value="ECO:0007669"/>
    <property type="project" value="TreeGrafter"/>
</dbReference>
<feature type="compositionally biased region" description="Low complexity" evidence="3">
    <location>
        <begin position="163"/>
        <end position="175"/>
    </location>
</feature>
<accession>A0AAN7LT39</accession>
<evidence type="ECO:0000313" key="7">
    <source>
        <dbReference type="Proteomes" id="UP001346149"/>
    </source>
</evidence>
<dbReference type="GO" id="GO:1990904">
    <property type="term" value="C:ribonucleoprotein complex"/>
    <property type="evidence" value="ECO:0007669"/>
    <property type="project" value="TreeGrafter"/>
</dbReference>
<feature type="domain" description="NTF2" evidence="5">
    <location>
        <begin position="26"/>
        <end position="142"/>
    </location>
</feature>
<dbReference type="InterPro" id="IPR002075">
    <property type="entry name" value="NTF2_dom"/>
</dbReference>
<dbReference type="Proteomes" id="UP001346149">
    <property type="component" value="Unassembled WGS sequence"/>
</dbReference>
<dbReference type="PANTHER" id="PTHR10693:SF45">
    <property type="entry name" value="NUCLEAR TRANSPORT FACTOR 2 (NTF2) FAMILY PROTEIN WITH RNA BINDING (RRM-RBD-RNP MOTIFS) DOMAIN-CONTAINING PROTEIN"/>
    <property type="match status" value="1"/>
</dbReference>
<dbReference type="Gene3D" id="3.30.70.330">
    <property type="match status" value="1"/>
</dbReference>
<sequence>MPESIMFTDMAAQTNGHPVAPDPKEVGNAFIEQYYTLLHSAPDHVHKFYQEGSVLSRPTSDGEMTTVSTMQGINEMIVSLKYENYKVDILSADAQASYKGGISVLVAGVLMGKDGTKRMFTQSFFLAPQNVGYYVLNDLFRFVEEKSAAPVSLTTCEDISKAPEASEAPEALESPVDSGALLTPEPEDSDKSVEENVPVKEVSSNGEEIKLNMENDKDSIPVMETFVESSTGLSTNDASDCAAASPVVQGDGSKKSFASIVSALKSNSAPFQVRAALVKVVEKPPAPAIVPDTPVQPVPNDAISSAEKISSQAVKRHSVFVGNLPLDATEAQLEAAFKRFGSIKSNGIQVRSSKGSCYGFVEFESESSMLSALEETSILIGNRTAHIEEQKNDGDKGKPQQGRSVFRGDNFRGRGNFNGGRGYGRRDFDRKFDFASRNNRNGGAAFHRGYQNGSGRTPPSQVVE</sequence>
<feature type="compositionally biased region" description="Polar residues" evidence="3">
    <location>
        <begin position="451"/>
        <end position="464"/>
    </location>
</feature>
<dbReference type="Pfam" id="PF00076">
    <property type="entry name" value="RRM_1"/>
    <property type="match status" value="1"/>
</dbReference>
<feature type="compositionally biased region" description="Basic and acidic residues" evidence="3">
    <location>
        <begin position="388"/>
        <end position="398"/>
    </location>
</feature>
<dbReference type="InterPro" id="IPR039539">
    <property type="entry name" value="Ras_GTPase_bind_prot"/>
</dbReference>